<name>A0A656GLH0_PSEA0</name>
<evidence type="ECO:0000313" key="3">
    <source>
        <dbReference type="Proteomes" id="UP000003465"/>
    </source>
</evidence>
<feature type="non-terminal residue" evidence="2">
    <location>
        <position position="1"/>
    </location>
</feature>
<dbReference type="AlphaFoldDB" id="A0A656GLH0"/>
<protein>
    <submittedName>
        <fullName evidence="2">Uncharacterized protein</fullName>
    </submittedName>
</protein>
<keyword evidence="1" id="KW-0472">Membrane</keyword>
<comment type="caution">
    <text evidence="2">The sequence shown here is derived from an EMBL/GenBank/DDBJ whole genome shotgun (WGS) entry which is preliminary data.</text>
</comment>
<evidence type="ECO:0000256" key="1">
    <source>
        <dbReference type="SAM" id="Phobius"/>
    </source>
</evidence>
<evidence type="ECO:0000313" key="2">
    <source>
        <dbReference type="EMBL" id="EGH26906.1"/>
    </source>
</evidence>
<gene>
    <name evidence="2" type="ORF">PSYMO_37681</name>
</gene>
<keyword evidence="1" id="KW-0812">Transmembrane</keyword>
<organism evidence="2 3">
    <name type="scientific">Pseudomonas amygdali pv. mori str. 301020</name>
    <dbReference type="NCBI Taxonomy" id="629261"/>
    <lineage>
        <taxon>Bacteria</taxon>
        <taxon>Pseudomonadati</taxon>
        <taxon>Pseudomonadota</taxon>
        <taxon>Gammaproteobacteria</taxon>
        <taxon>Pseudomonadales</taxon>
        <taxon>Pseudomonadaceae</taxon>
        <taxon>Pseudomonas</taxon>
        <taxon>Pseudomonas amygdali</taxon>
    </lineage>
</organism>
<keyword evidence="1" id="KW-1133">Transmembrane helix</keyword>
<dbReference type="EMBL" id="AEAG01003029">
    <property type="protein sequence ID" value="EGH26906.1"/>
    <property type="molecule type" value="Genomic_DNA"/>
</dbReference>
<reference evidence="2 3" key="1">
    <citation type="journal article" date="2011" name="PLoS Pathog.">
        <title>Dynamic evolution of pathogenicity revealed by sequencing and comparative genomics of 19 Pseudomonas syringae isolates.</title>
        <authorList>
            <person name="Baltrus D.A."/>
            <person name="Nishimura M.T."/>
            <person name="Romanchuk A."/>
            <person name="Chang J.H."/>
            <person name="Mukhtar M.S."/>
            <person name="Cherkis K."/>
            <person name="Roach J."/>
            <person name="Grant S.R."/>
            <person name="Jones C.D."/>
            <person name="Dangl J.L."/>
        </authorList>
    </citation>
    <scope>NUCLEOTIDE SEQUENCE [LARGE SCALE GENOMIC DNA]</scope>
    <source>
        <strain evidence="2 3">301020</strain>
    </source>
</reference>
<proteinExistence type="predicted"/>
<sequence length="34" mass="3919">RVRKAPIIFFSIARLLCQYIQSASGLLLIMRARL</sequence>
<feature type="transmembrane region" description="Helical" evidence="1">
    <location>
        <begin position="6"/>
        <end position="29"/>
    </location>
</feature>
<accession>A0A656GLH0</accession>
<dbReference type="Proteomes" id="UP000003465">
    <property type="component" value="Unassembled WGS sequence"/>
</dbReference>